<reference evidence="1 2" key="1">
    <citation type="submission" date="2018-01" db="EMBL/GenBank/DDBJ databases">
        <title>Lactibacter flavus gen. nov., sp. nov., a novel bacterium of the family Propionibacteriaceae isolated from raw milk and dairy products.</title>
        <authorList>
            <person name="Wenning M."/>
            <person name="Breitenwieser F."/>
            <person name="Huptas C."/>
            <person name="von Neubeck M."/>
            <person name="Busse H.-J."/>
            <person name="Scherer S."/>
        </authorList>
    </citation>
    <scope>NUCLEOTIDE SEQUENCE [LARGE SCALE GENOMIC DNA]</scope>
    <source>
        <strain evidence="1 2">VG341</strain>
    </source>
</reference>
<dbReference type="EMBL" id="PPCV01000003">
    <property type="protein sequence ID" value="RXW32750.1"/>
    <property type="molecule type" value="Genomic_DNA"/>
</dbReference>
<protein>
    <recommendedName>
        <fullName evidence="3">PD-(D/E)XK nuclease family protein</fullName>
    </recommendedName>
</protein>
<evidence type="ECO:0000313" key="2">
    <source>
        <dbReference type="Proteomes" id="UP000290624"/>
    </source>
</evidence>
<evidence type="ECO:0000313" key="1">
    <source>
        <dbReference type="EMBL" id="RXW32750.1"/>
    </source>
</evidence>
<sequence length="376" mass="41690">MAATTMPDLRFLAPGWNENRWSDLLATLVLTDPHPLAQFIGGAMVDDVRREVSVAGTAVRGERLDLLLMAGGEPAAAIEVKVLSDLGLDQLQRYETAFAGADSYHVLHLADLPVMVPAPWQSLTWESLLAAFATSSNSWVARTAQAWRRQLDELVPRVDGATVWNDVPDDAAGFELALRARIAWLASHPPTDRLHSDFVQSSGGGQWVLRLWKDTVVPNLRVQVEVQEGFSAYEWRPHPTRQYRDRVKGPAPLIGLRLSDTDTSEAFDWELLKKVFEATVLPDGDASHSPWPWQRTPARPNHPIDRRGWQSIVDAGSAPWLGKGFGMAVAKQKYRECLFGARMQFAPTLTLDAVRTEIGKLEDLVLSMVQAVSDST</sequence>
<evidence type="ECO:0008006" key="3">
    <source>
        <dbReference type="Google" id="ProtNLM"/>
    </source>
</evidence>
<comment type="caution">
    <text evidence="1">The sequence shown here is derived from an EMBL/GenBank/DDBJ whole genome shotgun (WGS) entry which is preliminary data.</text>
</comment>
<dbReference type="RefSeq" id="WP_129458361.1">
    <property type="nucleotide sequence ID" value="NZ_PPCV01000003.1"/>
</dbReference>
<gene>
    <name evidence="1" type="ORF">C1706_06310</name>
</gene>
<dbReference type="OrthoDB" id="5170150at2"/>
<keyword evidence="2" id="KW-1185">Reference proteome</keyword>
<accession>A0A4Q2EGS3</accession>
<proteinExistence type="predicted"/>
<name>A0A4Q2EGS3_9ACTN</name>
<dbReference type="Proteomes" id="UP000290624">
    <property type="component" value="Unassembled WGS sequence"/>
</dbReference>
<dbReference type="AlphaFoldDB" id="A0A4Q2EGS3"/>
<organism evidence="1 2">
    <name type="scientific">Propioniciclava flava</name>
    <dbReference type="NCBI Taxonomy" id="2072026"/>
    <lineage>
        <taxon>Bacteria</taxon>
        <taxon>Bacillati</taxon>
        <taxon>Actinomycetota</taxon>
        <taxon>Actinomycetes</taxon>
        <taxon>Propionibacteriales</taxon>
        <taxon>Propionibacteriaceae</taxon>
        <taxon>Propioniciclava</taxon>
    </lineage>
</organism>